<evidence type="ECO:0000313" key="3">
    <source>
        <dbReference type="EMBL" id="MWB98323.1"/>
    </source>
</evidence>
<keyword evidence="1" id="KW-0175">Coiled coil</keyword>
<dbReference type="AlphaFoldDB" id="A0A6I4NVP4"/>
<organism evidence="3 4">
    <name type="scientific">Agromyces seonyuensis</name>
    <dbReference type="NCBI Taxonomy" id="2662446"/>
    <lineage>
        <taxon>Bacteria</taxon>
        <taxon>Bacillati</taxon>
        <taxon>Actinomycetota</taxon>
        <taxon>Actinomycetes</taxon>
        <taxon>Micrococcales</taxon>
        <taxon>Microbacteriaceae</taxon>
        <taxon>Agromyces</taxon>
    </lineage>
</organism>
<feature type="coiled-coil region" evidence="1">
    <location>
        <begin position="52"/>
        <end position="86"/>
    </location>
</feature>
<evidence type="ECO:0000256" key="1">
    <source>
        <dbReference type="SAM" id="Coils"/>
    </source>
</evidence>
<protein>
    <submittedName>
        <fullName evidence="3">Septum formation initiator family protein</fullName>
    </submittedName>
</protein>
<accession>A0A6I4NVP4</accession>
<keyword evidence="4" id="KW-1185">Reference proteome</keyword>
<dbReference type="Proteomes" id="UP000438182">
    <property type="component" value="Unassembled WGS sequence"/>
</dbReference>
<keyword evidence="2" id="KW-0472">Membrane</keyword>
<dbReference type="RefSeq" id="WP_160423663.1">
    <property type="nucleotide sequence ID" value="NZ_WSTA01000024.1"/>
</dbReference>
<keyword evidence="2" id="KW-0812">Transmembrane</keyword>
<gene>
    <name evidence="3" type="ORF">GB864_07140</name>
</gene>
<dbReference type="EMBL" id="WSTA01000024">
    <property type="protein sequence ID" value="MWB98323.1"/>
    <property type="molecule type" value="Genomic_DNA"/>
</dbReference>
<feature type="transmembrane region" description="Helical" evidence="2">
    <location>
        <begin position="27"/>
        <end position="53"/>
    </location>
</feature>
<reference evidence="3 4" key="1">
    <citation type="submission" date="2019-12" db="EMBL/GenBank/DDBJ databases">
        <authorList>
            <person name="Kim Y.S."/>
        </authorList>
    </citation>
    <scope>NUCLEOTIDE SEQUENCE [LARGE SCALE GENOMIC DNA]</scope>
    <source>
        <strain evidence="3 4">MMS17-SY077</strain>
    </source>
</reference>
<dbReference type="InterPro" id="IPR007060">
    <property type="entry name" value="FtsL/DivIC"/>
</dbReference>
<name>A0A6I4NVP4_9MICO</name>
<proteinExistence type="predicted"/>
<dbReference type="Pfam" id="PF04977">
    <property type="entry name" value="DivIC"/>
    <property type="match status" value="1"/>
</dbReference>
<sequence>MAARTRPERPNGRGPAMLAGWLGGIRFSGFSLIMLLIAVLAVTVIAPSVTSLVSQRSQISELRSEVADQRADVAEVEAQQERWSDETFVRAQARERLFYVMPGETSFLVIDDRPGAGAADTTAPVSTEIQRDQTDWMGSLLASLVAAGNEPAPASDPAPAP</sequence>
<evidence type="ECO:0000313" key="4">
    <source>
        <dbReference type="Proteomes" id="UP000438182"/>
    </source>
</evidence>
<keyword evidence="2" id="KW-1133">Transmembrane helix</keyword>
<comment type="caution">
    <text evidence="3">The sequence shown here is derived from an EMBL/GenBank/DDBJ whole genome shotgun (WGS) entry which is preliminary data.</text>
</comment>
<evidence type="ECO:0000256" key="2">
    <source>
        <dbReference type="SAM" id="Phobius"/>
    </source>
</evidence>